<dbReference type="InterPro" id="IPR010710">
    <property type="entry name" value="DUF1289"/>
</dbReference>
<reference evidence="1 2" key="1">
    <citation type="submission" date="2020-02" db="EMBL/GenBank/DDBJ databases">
        <authorList>
            <person name="Kim M.K."/>
        </authorList>
    </citation>
    <scope>NUCLEOTIDE SEQUENCE [LARGE SCALE GENOMIC DNA]</scope>
    <source>
        <strain evidence="1 2">17J57-3</strain>
    </source>
</reference>
<evidence type="ECO:0000313" key="2">
    <source>
        <dbReference type="Proteomes" id="UP000482155"/>
    </source>
</evidence>
<dbReference type="Proteomes" id="UP000482155">
    <property type="component" value="Unassembled WGS sequence"/>
</dbReference>
<dbReference type="EMBL" id="JAAIVB010000068">
    <property type="protein sequence ID" value="NEX63237.1"/>
    <property type="molecule type" value="Genomic_DNA"/>
</dbReference>
<accession>A0A6B3SR43</accession>
<name>A0A6B3SR43_9BURK</name>
<protein>
    <submittedName>
        <fullName evidence="1">DUF1289 domain-containing protein</fullName>
    </submittedName>
</protein>
<dbReference type="AlphaFoldDB" id="A0A6B3SR43"/>
<comment type="caution">
    <text evidence="1">The sequence shown here is derived from an EMBL/GenBank/DDBJ whole genome shotgun (WGS) entry which is preliminary data.</text>
</comment>
<dbReference type="Pfam" id="PF06945">
    <property type="entry name" value="DUF1289"/>
    <property type="match status" value="1"/>
</dbReference>
<gene>
    <name evidence="1" type="ORF">G3574_19310</name>
</gene>
<organism evidence="1 2">
    <name type="scientific">Noviherbaspirillum galbum</name>
    <dbReference type="NCBI Taxonomy" id="2709383"/>
    <lineage>
        <taxon>Bacteria</taxon>
        <taxon>Pseudomonadati</taxon>
        <taxon>Pseudomonadota</taxon>
        <taxon>Betaproteobacteria</taxon>
        <taxon>Burkholderiales</taxon>
        <taxon>Oxalobacteraceae</taxon>
        <taxon>Noviherbaspirillum</taxon>
    </lineage>
</organism>
<proteinExistence type="predicted"/>
<evidence type="ECO:0000313" key="1">
    <source>
        <dbReference type="EMBL" id="NEX63237.1"/>
    </source>
</evidence>
<keyword evidence="2" id="KW-1185">Reference proteome</keyword>
<sequence>MNPQTGLCEGCWRTIDEIVMWGTADNDKKKAVWAEIERRQQALF</sequence>